<feature type="binding site" evidence="14">
    <location>
        <position position="159"/>
    </location>
    <ligand>
        <name>sn-glycerol 3-phosphate</name>
        <dbReference type="ChEBI" id="CHEBI:57597"/>
    </ligand>
</feature>
<feature type="binding site" evidence="14">
    <location>
        <position position="287"/>
    </location>
    <ligand>
        <name>NADPH</name>
        <dbReference type="ChEBI" id="CHEBI:57783"/>
    </ligand>
</feature>
<feature type="binding site" evidence="14">
    <location>
        <position position="286"/>
    </location>
    <ligand>
        <name>sn-glycerol 3-phosphate</name>
        <dbReference type="ChEBI" id="CHEBI:57597"/>
    </ligand>
</feature>
<keyword evidence="2 14" id="KW-0444">Lipid biosynthesis</keyword>
<protein>
    <recommendedName>
        <fullName evidence="12 14">Glycerol-3-phosphate dehydrogenase [NAD(P)+]</fullName>
        <ecNumber evidence="11 14">1.1.1.94</ecNumber>
    </recommendedName>
    <alternativeName>
        <fullName evidence="14">NAD(P)(+)-dependent glycerol-3-phosphate dehydrogenase</fullName>
    </alternativeName>
    <alternativeName>
        <fullName evidence="13 14">NAD(P)H-dependent dihydroxyacetone-phosphate reductase</fullName>
    </alternativeName>
</protein>
<feature type="binding site" evidence="14">
    <location>
        <position position="276"/>
    </location>
    <ligand>
        <name>sn-glycerol 3-phosphate</name>
        <dbReference type="ChEBI" id="CHEBI:57597"/>
    </ligand>
</feature>
<dbReference type="GO" id="GO:0046167">
    <property type="term" value="P:glycerol-3-phosphate biosynthetic process"/>
    <property type="evidence" value="ECO:0007669"/>
    <property type="project" value="UniProtKB-UniRule"/>
</dbReference>
<evidence type="ECO:0000256" key="5">
    <source>
        <dbReference type="ARBA" id="ARBA00023002"/>
    </source>
</evidence>
<feature type="binding site" evidence="14">
    <location>
        <position position="288"/>
    </location>
    <ligand>
        <name>sn-glycerol 3-phosphate</name>
        <dbReference type="ChEBI" id="CHEBI:57597"/>
    </ligand>
</feature>
<evidence type="ECO:0000256" key="14">
    <source>
        <dbReference type="HAMAP-Rule" id="MF_00394"/>
    </source>
</evidence>
<dbReference type="InterPro" id="IPR006109">
    <property type="entry name" value="G3P_DH_NAD-dep_C"/>
</dbReference>
<dbReference type="SUPFAM" id="SSF51735">
    <property type="entry name" value="NAD(P)-binding Rossmann-fold domains"/>
    <property type="match status" value="1"/>
</dbReference>
<evidence type="ECO:0000256" key="17">
    <source>
        <dbReference type="PIRSR" id="PIRSR000114-3"/>
    </source>
</evidence>
<dbReference type="Proteomes" id="UP000193570">
    <property type="component" value="Unassembled WGS sequence"/>
</dbReference>
<feature type="binding site" evidence="17">
    <location>
        <position position="163"/>
    </location>
    <ligand>
        <name>NAD(+)</name>
        <dbReference type="ChEBI" id="CHEBI:57540"/>
    </ligand>
</feature>
<dbReference type="GO" id="GO:0005975">
    <property type="term" value="P:carbohydrate metabolic process"/>
    <property type="evidence" value="ECO:0007669"/>
    <property type="project" value="InterPro"/>
</dbReference>
<evidence type="ECO:0000259" key="20">
    <source>
        <dbReference type="Pfam" id="PF07479"/>
    </source>
</evidence>
<dbReference type="GO" id="GO:0006650">
    <property type="term" value="P:glycerophospholipid metabolic process"/>
    <property type="evidence" value="ECO:0007669"/>
    <property type="project" value="UniProtKB-UniRule"/>
</dbReference>
<dbReference type="Gene3D" id="3.40.50.720">
    <property type="entry name" value="NAD(P)-binding Rossmann-like Domain"/>
    <property type="match status" value="1"/>
</dbReference>
<sequence length="380" mass="40403">MDGPTLKLPERHPEPARPGIVYARPYARLAVLGMGSWGTALASVAAAAGREVRLWGRREELAEKMRRTGMNPDYLPDTPLPDGIEPTSELAYALDGAEAVLIVTPSSSLREMCAALRPHLAPGVPLALCCKGIERHTGYLLSHLVEEELPGHPVGALSGPTFAKETALGHPTAATIAFEFRYTDRLEPDKSPAARLSVSMSSNSFRPYMSDDLVGVEVGGAVKNVIAIACGMMTGAGFAENTRAALITRGIDEMKVLAEALGGKRETVTGLSGAGDLTLTCSSMTSRNMSLGVQLGEGKTRAECFEGKNVVVEGEISAASVVELARRIGVSMPICEAVHTILYDGADLDQTFTDLWARPIESEPRALEIELVHPATMPEA</sequence>
<feature type="binding site" evidence="14">
    <location>
        <position position="311"/>
    </location>
    <ligand>
        <name>NADPH</name>
        <dbReference type="ChEBI" id="CHEBI:57783"/>
    </ligand>
</feature>
<evidence type="ECO:0000256" key="18">
    <source>
        <dbReference type="RuleBase" id="RU000437"/>
    </source>
</evidence>
<feature type="binding site" evidence="17">
    <location>
        <position position="287"/>
    </location>
    <ligand>
        <name>NAD(+)</name>
        <dbReference type="ChEBI" id="CHEBI:57540"/>
    </ligand>
</feature>
<evidence type="ECO:0000256" key="8">
    <source>
        <dbReference type="ARBA" id="ARBA00023209"/>
    </source>
</evidence>
<dbReference type="Pfam" id="PF07479">
    <property type="entry name" value="NAD_Gly3P_dh_C"/>
    <property type="match status" value="1"/>
</dbReference>
<feature type="binding site" evidence="14">
    <location>
        <position position="131"/>
    </location>
    <ligand>
        <name>sn-glycerol 3-phosphate</name>
        <dbReference type="ChEBI" id="CHEBI:57597"/>
    </ligand>
</feature>
<comment type="catalytic activity">
    <reaction evidence="10">
        <text>sn-glycerol 3-phosphate + NADP(+) = dihydroxyacetone phosphate + NADPH + H(+)</text>
        <dbReference type="Rhea" id="RHEA:11096"/>
        <dbReference type="ChEBI" id="CHEBI:15378"/>
        <dbReference type="ChEBI" id="CHEBI:57597"/>
        <dbReference type="ChEBI" id="CHEBI:57642"/>
        <dbReference type="ChEBI" id="CHEBI:57783"/>
        <dbReference type="ChEBI" id="CHEBI:58349"/>
        <dbReference type="EC" id="1.1.1.94"/>
    </reaction>
    <physiologicalReaction direction="right-to-left" evidence="10">
        <dbReference type="Rhea" id="RHEA:11098"/>
    </physiologicalReaction>
</comment>
<feature type="binding site" evidence="14">
    <location>
        <position position="287"/>
    </location>
    <ligand>
        <name>sn-glycerol 3-phosphate</name>
        <dbReference type="ChEBI" id="CHEBI:57597"/>
    </ligand>
</feature>
<dbReference type="Pfam" id="PF01210">
    <property type="entry name" value="NAD_Gly3P_dh_N"/>
    <property type="match status" value="1"/>
</dbReference>
<dbReference type="FunFam" id="3.40.50.720:FF:000019">
    <property type="entry name" value="Glycerol-3-phosphate dehydrogenase [NAD(P)+]"/>
    <property type="match status" value="1"/>
</dbReference>
<feature type="binding site" evidence="14">
    <location>
        <position position="161"/>
    </location>
    <ligand>
        <name>sn-glycerol 3-phosphate</name>
        <dbReference type="ChEBI" id="CHEBI:57597"/>
    </ligand>
</feature>
<evidence type="ECO:0000256" key="6">
    <source>
        <dbReference type="ARBA" id="ARBA00023027"/>
    </source>
</evidence>
<feature type="domain" description="Glycerol-3-phosphate dehydrogenase NAD-dependent N-terminal" evidence="19">
    <location>
        <begin position="29"/>
        <end position="179"/>
    </location>
</feature>
<dbReference type="HAMAP" id="MF_00394">
    <property type="entry name" value="NAD_Glyc3P_dehydrog"/>
    <property type="match status" value="1"/>
</dbReference>
<dbReference type="PROSITE" id="PS00957">
    <property type="entry name" value="NAD_G3PDH"/>
    <property type="match status" value="1"/>
</dbReference>
<dbReference type="RefSeq" id="WP_085790871.1">
    <property type="nucleotide sequence ID" value="NZ_FWFK01000002.1"/>
</dbReference>
<dbReference type="Gene3D" id="1.10.1040.10">
    <property type="entry name" value="N-(1-d-carboxylethyl)-l-norvaline Dehydrogenase, domain 2"/>
    <property type="match status" value="1"/>
</dbReference>
<keyword evidence="6 14" id="KW-0520">NAD</keyword>
<dbReference type="GO" id="GO:0008654">
    <property type="term" value="P:phospholipid biosynthetic process"/>
    <property type="evidence" value="ECO:0007669"/>
    <property type="project" value="UniProtKB-KW"/>
</dbReference>
<comment type="similarity">
    <text evidence="1 14 18">Belongs to the NAD-dependent glycerol-3-phosphate dehydrogenase family.</text>
</comment>
<organism evidence="21 22">
    <name type="scientific">Roseivivax jejudonensis</name>
    <dbReference type="NCBI Taxonomy" id="1529041"/>
    <lineage>
        <taxon>Bacteria</taxon>
        <taxon>Pseudomonadati</taxon>
        <taxon>Pseudomonadota</taxon>
        <taxon>Alphaproteobacteria</taxon>
        <taxon>Rhodobacterales</taxon>
        <taxon>Roseobacteraceae</taxon>
        <taxon>Roseivivax</taxon>
    </lineage>
</organism>
<gene>
    <name evidence="14 21" type="primary">gpsA</name>
    <name evidence="21" type="ORF">ROJ8625_01105</name>
</gene>
<feature type="binding site" evidence="14">
    <location>
        <position position="163"/>
    </location>
    <ligand>
        <name>NADPH</name>
        <dbReference type="ChEBI" id="CHEBI:57783"/>
    </ligand>
</feature>
<comment type="catalytic activity">
    <reaction evidence="14">
        <text>sn-glycerol 3-phosphate + NAD(+) = dihydroxyacetone phosphate + NADH + H(+)</text>
        <dbReference type="Rhea" id="RHEA:11092"/>
        <dbReference type="ChEBI" id="CHEBI:15378"/>
        <dbReference type="ChEBI" id="CHEBI:57540"/>
        <dbReference type="ChEBI" id="CHEBI:57597"/>
        <dbReference type="ChEBI" id="CHEBI:57642"/>
        <dbReference type="ChEBI" id="CHEBI:57945"/>
        <dbReference type="EC" id="1.1.1.94"/>
    </reaction>
</comment>
<keyword evidence="4 14" id="KW-0521">NADP</keyword>
<dbReference type="GO" id="GO:0141152">
    <property type="term" value="F:glycerol-3-phosphate dehydrogenase (NAD+) activity"/>
    <property type="evidence" value="ECO:0007669"/>
    <property type="project" value="RHEA"/>
</dbReference>
<feature type="binding site" evidence="14">
    <location>
        <position position="57"/>
    </location>
    <ligand>
        <name>NADPH</name>
        <dbReference type="ChEBI" id="CHEBI:57783"/>
    </ligand>
</feature>
<evidence type="ECO:0000259" key="19">
    <source>
        <dbReference type="Pfam" id="PF01210"/>
    </source>
</evidence>
<dbReference type="NCBIfam" id="NF000940">
    <property type="entry name" value="PRK00094.1-2"/>
    <property type="match status" value="1"/>
</dbReference>
<keyword evidence="5 14" id="KW-0560">Oxidoreductase</keyword>
<feature type="binding site" evidence="14">
    <location>
        <position position="74"/>
    </location>
    <ligand>
        <name>NADPH</name>
        <dbReference type="ChEBI" id="CHEBI:57783"/>
    </ligand>
</feature>
<evidence type="ECO:0000313" key="22">
    <source>
        <dbReference type="Proteomes" id="UP000193570"/>
    </source>
</evidence>
<feature type="binding site" evidence="16">
    <location>
        <begin position="287"/>
        <end position="288"/>
    </location>
    <ligand>
        <name>substrate</name>
    </ligand>
</feature>
<feature type="binding site" evidence="14">
    <location>
        <position position="58"/>
    </location>
    <ligand>
        <name>NADPH</name>
        <dbReference type="ChEBI" id="CHEBI:57783"/>
    </ligand>
</feature>
<dbReference type="InterPro" id="IPR013328">
    <property type="entry name" value="6PGD_dom2"/>
</dbReference>
<comment type="function">
    <text evidence="14">Catalyzes the reduction of the glycolytic intermediate dihydroxyacetone phosphate (DHAP) to sn-glycerol 3-phosphate (G3P), the key precursor for phospholipid synthesis.</text>
</comment>
<feature type="binding site" evidence="14">
    <location>
        <position position="131"/>
    </location>
    <ligand>
        <name>NADPH</name>
        <dbReference type="ChEBI" id="CHEBI:57783"/>
    </ligand>
</feature>
<evidence type="ECO:0000256" key="11">
    <source>
        <dbReference type="ARBA" id="ARBA00066687"/>
    </source>
</evidence>
<keyword evidence="22" id="KW-1185">Reference proteome</keyword>
<keyword evidence="3 14" id="KW-0547">Nucleotide-binding</keyword>
<dbReference type="UniPathway" id="UPA00940"/>
<evidence type="ECO:0000256" key="2">
    <source>
        <dbReference type="ARBA" id="ARBA00022516"/>
    </source>
</evidence>
<dbReference type="GO" id="GO:0046168">
    <property type="term" value="P:glycerol-3-phosphate catabolic process"/>
    <property type="evidence" value="ECO:0007669"/>
    <property type="project" value="InterPro"/>
</dbReference>
<reference evidence="21 22" key="1">
    <citation type="submission" date="2017-03" db="EMBL/GenBank/DDBJ databases">
        <authorList>
            <person name="Afonso C.L."/>
            <person name="Miller P.J."/>
            <person name="Scott M.A."/>
            <person name="Spackman E."/>
            <person name="Goraichik I."/>
            <person name="Dimitrov K.M."/>
            <person name="Suarez D.L."/>
            <person name="Swayne D.E."/>
        </authorList>
    </citation>
    <scope>NUCLEOTIDE SEQUENCE [LARGE SCALE GENOMIC DNA]</scope>
    <source>
        <strain evidence="21 22">CECT 8625</strain>
    </source>
</reference>
<keyword evidence="8 14" id="KW-0594">Phospholipid biosynthesis</keyword>
<dbReference type="InterPro" id="IPR036291">
    <property type="entry name" value="NAD(P)-bd_dom_sf"/>
</dbReference>
<feature type="binding site" evidence="14">
    <location>
        <position position="223"/>
    </location>
    <ligand>
        <name>sn-glycerol 3-phosphate</name>
        <dbReference type="ChEBI" id="CHEBI:57597"/>
    </ligand>
</feature>
<evidence type="ECO:0000256" key="7">
    <source>
        <dbReference type="ARBA" id="ARBA00023098"/>
    </source>
</evidence>
<feature type="binding site" evidence="14">
    <location>
        <position position="313"/>
    </location>
    <ligand>
        <name>NADPH</name>
        <dbReference type="ChEBI" id="CHEBI:57783"/>
    </ligand>
</feature>
<comment type="pathway">
    <text evidence="14">Membrane lipid metabolism; glycerophospholipid metabolism.</text>
</comment>
<keyword evidence="9 14" id="KW-1208">Phospholipid metabolism</keyword>
<dbReference type="InterPro" id="IPR011128">
    <property type="entry name" value="G3P_DH_NAD-dep_N"/>
</dbReference>
<dbReference type="EC" id="1.1.1.94" evidence="11 14"/>
<evidence type="ECO:0000256" key="4">
    <source>
        <dbReference type="ARBA" id="ARBA00022857"/>
    </source>
</evidence>
<evidence type="ECO:0000256" key="12">
    <source>
        <dbReference type="ARBA" id="ARBA00069372"/>
    </source>
</evidence>
<name>A0A1X6YPQ3_9RHOB</name>
<evidence type="ECO:0000313" key="21">
    <source>
        <dbReference type="EMBL" id="SLN27023.1"/>
    </source>
</evidence>
<evidence type="ECO:0000256" key="10">
    <source>
        <dbReference type="ARBA" id="ARBA00052716"/>
    </source>
</evidence>
<feature type="binding site" evidence="14">
    <location>
        <position position="37"/>
    </location>
    <ligand>
        <name>NADPH</name>
        <dbReference type="ChEBI" id="CHEBI:57783"/>
    </ligand>
</feature>
<keyword evidence="7 14" id="KW-0443">Lipid metabolism</keyword>
<dbReference type="InterPro" id="IPR006168">
    <property type="entry name" value="G3P_DH_NAD-dep"/>
</dbReference>
<dbReference type="PANTHER" id="PTHR11728">
    <property type="entry name" value="GLYCEROL-3-PHOSPHATE DEHYDROGENASE"/>
    <property type="match status" value="1"/>
</dbReference>
<keyword evidence="14" id="KW-0963">Cytoplasm</keyword>
<dbReference type="NCBIfam" id="NF000942">
    <property type="entry name" value="PRK00094.1-4"/>
    <property type="match status" value="1"/>
</dbReference>
<dbReference type="SUPFAM" id="SSF48179">
    <property type="entry name" value="6-phosphogluconate dehydrogenase C-terminal domain-like"/>
    <property type="match status" value="1"/>
</dbReference>
<dbReference type="GO" id="GO:0005829">
    <property type="term" value="C:cytosol"/>
    <property type="evidence" value="ECO:0007669"/>
    <property type="project" value="TreeGrafter"/>
</dbReference>
<evidence type="ECO:0000256" key="15">
    <source>
        <dbReference type="PIRSR" id="PIRSR000114-1"/>
    </source>
</evidence>
<dbReference type="PRINTS" id="PR00077">
    <property type="entry name" value="GPDHDRGNASE"/>
</dbReference>
<dbReference type="PANTHER" id="PTHR11728:SF1">
    <property type="entry name" value="GLYCEROL-3-PHOSPHATE DEHYDROGENASE [NAD(+)] 2, CHLOROPLASTIC"/>
    <property type="match status" value="1"/>
</dbReference>
<evidence type="ECO:0000256" key="13">
    <source>
        <dbReference type="ARBA" id="ARBA00080511"/>
    </source>
</evidence>
<evidence type="ECO:0000256" key="3">
    <source>
        <dbReference type="ARBA" id="ARBA00022741"/>
    </source>
</evidence>
<feature type="active site" description="Proton acceptor" evidence="14 15">
    <location>
        <position position="223"/>
    </location>
</feature>
<dbReference type="EMBL" id="FWFK01000002">
    <property type="protein sequence ID" value="SLN27023.1"/>
    <property type="molecule type" value="Genomic_DNA"/>
</dbReference>
<dbReference type="OrthoDB" id="9812273at2"/>
<proteinExistence type="inferred from homology"/>
<dbReference type="InterPro" id="IPR008927">
    <property type="entry name" value="6-PGluconate_DH-like_C_sf"/>
</dbReference>
<dbReference type="GO" id="GO:0051287">
    <property type="term" value="F:NAD binding"/>
    <property type="evidence" value="ECO:0007669"/>
    <property type="project" value="InterPro"/>
</dbReference>
<feature type="binding site" evidence="17">
    <location>
        <begin position="33"/>
        <end position="38"/>
    </location>
    <ligand>
        <name>NAD(+)</name>
        <dbReference type="ChEBI" id="CHEBI:57540"/>
    </ligand>
</feature>
<evidence type="ECO:0000256" key="9">
    <source>
        <dbReference type="ARBA" id="ARBA00023264"/>
    </source>
</evidence>
<accession>A0A1X6YPQ3</accession>
<evidence type="ECO:0000256" key="16">
    <source>
        <dbReference type="PIRSR" id="PIRSR000114-2"/>
    </source>
</evidence>
<comment type="subcellular location">
    <subcellularLocation>
        <location evidence="14">Cytoplasm</location>
    </subcellularLocation>
</comment>
<feature type="binding site" evidence="14">
    <location>
        <position position="36"/>
    </location>
    <ligand>
        <name>NADPH</name>
        <dbReference type="ChEBI" id="CHEBI:57783"/>
    </ligand>
</feature>
<dbReference type="PIRSF" id="PIRSF000114">
    <property type="entry name" value="Glycerol-3-P_dh"/>
    <property type="match status" value="1"/>
</dbReference>
<feature type="domain" description="Glycerol-3-phosphate dehydrogenase NAD-dependent C-terminal" evidence="20">
    <location>
        <begin position="212"/>
        <end position="351"/>
    </location>
</feature>
<evidence type="ECO:0000256" key="1">
    <source>
        <dbReference type="ARBA" id="ARBA00011009"/>
    </source>
</evidence>
<dbReference type="AlphaFoldDB" id="A0A1X6YPQ3"/>
<dbReference type="FunFam" id="1.10.1040.10:FF:000001">
    <property type="entry name" value="Glycerol-3-phosphate dehydrogenase [NAD(P)+]"/>
    <property type="match status" value="1"/>
</dbReference>
<feature type="binding site" evidence="16">
    <location>
        <position position="131"/>
    </location>
    <ligand>
        <name>substrate</name>
    </ligand>
</feature>
<dbReference type="GO" id="GO:0141153">
    <property type="term" value="F:glycerol-3-phosphate dehydrogenase (NADP+) activity"/>
    <property type="evidence" value="ECO:0007669"/>
    <property type="project" value="RHEA"/>
</dbReference>